<sequence>MSSPIERAKRRAEGDAARAQTARPRRSSWGGRPGPPRARTRRRRVGAADGCRGRRGPGEIPGPRVQTCRRALGGGHEGLLLLLLFFLLLLLLLPLLLLPLLLLLLLVMPNSSSCSF</sequence>
<evidence type="ECO:0000256" key="2">
    <source>
        <dbReference type="SAM" id="Phobius"/>
    </source>
</evidence>
<accession>A0ABN9VVX6</accession>
<dbReference type="EMBL" id="CAUYUJ010017772">
    <property type="protein sequence ID" value="CAK0877757.1"/>
    <property type="molecule type" value="Genomic_DNA"/>
</dbReference>
<feature type="transmembrane region" description="Helical" evidence="2">
    <location>
        <begin position="79"/>
        <end position="108"/>
    </location>
</feature>
<dbReference type="Proteomes" id="UP001189429">
    <property type="component" value="Unassembled WGS sequence"/>
</dbReference>
<feature type="region of interest" description="Disordered" evidence="1">
    <location>
        <begin position="1"/>
        <end position="63"/>
    </location>
</feature>
<evidence type="ECO:0000256" key="1">
    <source>
        <dbReference type="SAM" id="MobiDB-lite"/>
    </source>
</evidence>
<name>A0ABN9VVX6_9DINO</name>
<keyword evidence="2" id="KW-1133">Transmembrane helix</keyword>
<organism evidence="3 4">
    <name type="scientific">Prorocentrum cordatum</name>
    <dbReference type="NCBI Taxonomy" id="2364126"/>
    <lineage>
        <taxon>Eukaryota</taxon>
        <taxon>Sar</taxon>
        <taxon>Alveolata</taxon>
        <taxon>Dinophyceae</taxon>
        <taxon>Prorocentrales</taxon>
        <taxon>Prorocentraceae</taxon>
        <taxon>Prorocentrum</taxon>
    </lineage>
</organism>
<gene>
    <name evidence="3" type="ORF">PCOR1329_LOCUS61725</name>
</gene>
<reference evidence="3" key="1">
    <citation type="submission" date="2023-10" db="EMBL/GenBank/DDBJ databases">
        <authorList>
            <person name="Chen Y."/>
            <person name="Shah S."/>
            <person name="Dougan E. K."/>
            <person name="Thang M."/>
            <person name="Chan C."/>
        </authorList>
    </citation>
    <scope>NUCLEOTIDE SEQUENCE [LARGE SCALE GENOMIC DNA]</scope>
</reference>
<protein>
    <submittedName>
        <fullName evidence="3">Uncharacterized protein</fullName>
    </submittedName>
</protein>
<proteinExistence type="predicted"/>
<comment type="caution">
    <text evidence="3">The sequence shown here is derived from an EMBL/GenBank/DDBJ whole genome shotgun (WGS) entry which is preliminary data.</text>
</comment>
<keyword evidence="2" id="KW-0472">Membrane</keyword>
<keyword evidence="2" id="KW-0812">Transmembrane</keyword>
<evidence type="ECO:0000313" key="3">
    <source>
        <dbReference type="EMBL" id="CAK0877757.1"/>
    </source>
</evidence>
<keyword evidence="4" id="KW-1185">Reference proteome</keyword>
<evidence type="ECO:0000313" key="4">
    <source>
        <dbReference type="Proteomes" id="UP001189429"/>
    </source>
</evidence>